<feature type="compositionally biased region" description="Acidic residues" evidence="1">
    <location>
        <begin position="675"/>
        <end position="695"/>
    </location>
</feature>
<dbReference type="OrthoDB" id="10257471at2759"/>
<protein>
    <recommendedName>
        <fullName evidence="4">F-box domain-containing protein</fullName>
    </recommendedName>
</protein>
<dbReference type="AlphaFoldDB" id="A0A9P6JHL8"/>
<feature type="compositionally biased region" description="Polar residues" evidence="1">
    <location>
        <begin position="93"/>
        <end position="105"/>
    </location>
</feature>
<dbReference type="InterPro" id="IPR006553">
    <property type="entry name" value="Leu-rich_rpt_Cys-con_subtyp"/>
</dbReference>
<evidence type="ECO:0008006" key="4">
    <source>
        <dbReference type="Google" id="ProtNLM"/>
    </source>
</evidence>
<feature type="region of interest" description="Disordered" evidence="1">
    <location>
        <begin position="601"/>
        <end position="623"/>
    </location>
</feature>
<gene>
    <name evidence="2" type="ORF">BGZ70_000004</name>
</gene>
<dbReference type="PANTHER" id="PTHR13318:SF95">
    <property type="entry name" value="F-BOX PROTEIN YLR352W"/>
    <property type="match status" value="1"/>
</dbReference>
<dbReference type="EMBL" id="JAAAHY010000001">
    <property type="protein sequence ID" value="KAF9968860.1"/>
    <property type="molecule type" value="Genomic_DNA"/>
</dbReference>
<dbReference type="PANTHER" id="PTHR13318">
    <property type="entry name" value="PARTNER OF PAIRED, ISOFORM B-RELATED"/>
    <property type="match status" value="1"/>
</dbReference>
<feature type="region of interest" description="Disordered" evidence="1">
    <location>
        <begin position="675"/>
        <end position="709"/>
    </location>
</feature>
<dbReference type="SMART" id="SM00367">
    <property type="entry name" value="LRR_CC"/>
    <property type="match status" value="4"/>
</dbReference>
<comment type="caution">
    <text evidence="2">The sequence shown here is derived from an EMBL/GenBank/DDBJ whole genome shotgun (WGS) entry which is preliminary data.</text>
</comment>
<proteinExistence type="predicted"/>
<dbReference type="InterPro" id="IPR032675">
    <property type="entry name" value="LRR_dom_sf"/>
</dbReference>
<name>A0A9P6JHL8_MORAP</name>
<feature type="region of interest" description="Disordered" evidence="1">
    <location>
        <begin position="89"/>
        <end position="109"/>
    </location>
</feature>
<evidence type="ECO:0000256" key="1">
    <source>
        <dbReference type="SAM" id="MobiDB-lite"/>
    </source>
</evidence>
<sequence length="709" mass="79225">MALHSAQALVCPTTAKPTLLPAEILQLIAHHLQDNRRALYACLLVSRAWSQAAVEYLYKAEHLMTDYEFKSISTLSTPVLSLEGLTLEDENHSSNGSRPKTSVVSNRDLAAGSSKTARYTRDDLPSEVISQLLLRRTLDASLLHDASCSYDYLSYLNKISCPWFVDLIHDWEIFCNDWRGHRSRPDGLEAPQGPTETVPSPAREEHCFNRLVRKVSKRCLSVDEFRSSTLVQPETLIYAIRHFKNLTWIDLKDSQDLDDRVFTALASTVRSLAYIRLPGNKMENVSSQAVTDVILAQEKDSLCHFKVMYATNIFQDDLILQAIGSRHGRSMKRLTLAICDLEQSGLRDHLPHCTQLVSLNLEYSSGVTNDMVLPILDACRQLVKLDLTETECTQLTIQGLSTASDSSSPTARRFESLKRLILNNMDAPFTANVFLPLADACPNLEELHMNSILADSFDDFSLFLAKTPKLMDLDIGNVFPEFTDAHLSLLVDALPHLRWLSIANTQITNASLVSLAERALHLCDLCILGCDQVTQSGLLAFLDRMANKAGFRRLDITYCRLEEAAVADIRERAKLMALELGIADGVEIEGDEQFADSLLQDEEGEREEEENEGDGEFDDIESDSTSIDLEDLFTDDDDTWEHDGPSAAPHVETAQALLEGWDNSDENRLMLDTAQESEAEELSDFSDAFSDSEDEAEKKSFRDMVAVGS</sequence>
<dbReference type="Proteomes" id="UP000738359">
    <property type="component" value="Unassembled WGS sequence"/>
</dbReference>
<dbReference type="GO" id="GO:0031146">
    <property type="term" value="P:SCF-dependent proteasomal ubiquitin-dependent protein catabolic process"/>
    <property type="evidence" value="ECO:0007669"/>
    <property type="project" value="TreeGrafter"/>
</dbReference>
<evidence type="ECO:0000313" key="2">
    <source>
        <dbReference type="EMBL" id="KAF9968860.1"/>
    </source>
</evidence>
<dbReference type="GO" id="GO:0019005">
    <property type="term" value="C:SCF ubiquitin ligase complex"/>
    <property type="evidence" value="ECO:0007669"/>
    <property type="project" value="TreeGrafter"/>
</dbReference>
<reference evidence="2" key="1">
    <citation type="journal article" date="2020" name="Fungal Divers.">
        <title>Resolving the Mortierellaceae phylogeny through synthesis of multi-gene phylogenetics and phylogenomics.</title>
        <authorList>
            <person name="Vandepol N."/>
            <person name="Liber J."/>
            <person name="Desiro A."/>
            <person name="Na H."/>
            <person name="Kennedy M."/>
            <person name="Barry K."/>
            <person name="Grigoriev I.V."/>
            <person name="Miller A.N."/>
            <person name="O'Donnell K."/>
            <person name="Stajich J.E."/>
            <person name="Bonito G."/>
        </authorList>
    </citation>
    <scope>NUCLEOTIDE SEQUENCE</scope>
    <source>
        <strain evidence="2">CK1249</strain>
    </source>
</reference>
<accession>A0A9P6JHL8</accession>
<keyword evidence="3" id="KW-1185">Reference proteome</keyword>
<organism evidence="2 3">
    <name type="scientific">Mortierella alpina</name>
    <name type="common">Oleaginous fungus</name>
    <name type="synonym">Mortierella renispora</name>
    <dbReference type="NCBI Taxonomy" id="64518"/>
    <lineage>
        <taxon>Eukaryota</taxon>
        <taxon>Fungi</taxon>
        <taxon>Fungi incertae sedis</taxon>
        <taxon>Mucoromycota</taxon>
        <taxon>Mortierellomycotina</taxon>
        <taxon>Mortierellomycetes</taxon>
        <taxon>Mortierellales</taxon>
        <taxon>Mortierellaceae</taxon>
        <taxon>Mortierella</taxon>
    </lineage>
</organism>
<dbReference type="SUPFAM" id="SSF52047">
    <property type="entry name" value="RNI-like"/>
    <property type="match status" value="1"/>
</dbReference>
<dbReference type="Gene3D" id="3.80.10.10">
    <property type="entry name" value="Ribonuclease Inhibitor"/>
    <property type="match status" value="2"/>
</dbReference>
<evidence type="ECO:0000313" key="3">
    <source>
        <dbReference type="Proteomes" id="UP000738359"/>
    </source>
</evidence>